<accession>A0A7R9FRX3</accession>
<dbReference type="InterPro" id="IPR035965">
    <property type="entry name" value="PAS-like_dom_sf"/>
</dbReference>
<dbReference type="CDD" id="cd00130">
    <property type="entry name" value="PAS"/>
    <property type="match status" value="2"/>
</dbReference>
<dbReference type="GO" id="GO:0000977">
    <property type="term" value="F:RNA polymerase II transcription regulatory region sequence-specific DNA binding"/>
    <property type="evidence" value="ECO:0007669"/>
    <property type="project" value="TreeGrafter"/>
</dbReference>
<evidence type="ECO:0000256" key="6">
    <source>
        <dbReference type="ARBA" id="ARBA00023242"/>
    </source>
</evidence>
<dbReference type="GO" id="GO:0000981">
    <property type="term" value="F:DNA-binding transcription factor activity, RNA polymerase II-specific"/>
    <property type="evidence" value="ECO:0007669"/>
    <property type="project" value="TreeGrafter"/>
</dbReference>
<protein>
    <recommendedName>
        <fullName evidence="8">PAS domain-containing protein</fullName>
    </recommendedName>
</protein>
<evidence type="ECO:0000313" key="10">
    <source>
        <dbReference type="Proteomes" id="UP000677054"/>
    </source>
</evidence>
<feature type="region of interest" description="Disordered" evidence="7">
    <location>
        <begin position="703"/>
        <end position="723"/>
    </location>
</feature>
<feature type="compositionally biased region" description="Gly residues" evidence="7">
    <location>
        <begin position="236"/>
        <end position="259"/>
    </location>
</feature>
<keyword evidence="2" id="KW-0677">Repeat</keyword>
<dbReference type="SMART" id="SM00091">
    <property type="entry name" value="PAS"/>
    <property type="match status" value="2"/>
</dbReference>
<keyword evidence="3" id="KW-0805">Transcription regulation</keyword>
<name>A0A7R9FRX3_9CRUS</name>
<feature type="region of interest" description="Disordered" evidence="7">
    <location>
        <begin position="756"/>
        <end position="791"/>
    </location>
</feature>
<evidence type="ECO:0000256" key="7">
    <source>
        <dbReference type="SAM" id="MobiDB-lite"/>
    </source>
</evidence>
<keyword evidence="5" id="KW-0804">Transcription</keyword>
<dbReference type="EMBL" id="CAJPEV010004643">
    <property type="protein sequence ID" value="CAG0902110.1"/>
    <property type="molecule type" value="Genomic_DNA"/>
</dbReference>
<evidence type="ECO:0000256" key="5">
    <source>
        <dbReference type="ARBA" id="ARBA00023163"/>
    </source>
</evidence>
<dbReference type="PROSITE" id="PS50112">
    <property type="entry name" value="PAS"/>
    <property type="match status" value="2"/>
</dbReference>
<keyword evidence="6" id="KW-0539">Nucleus</keyword>
<evidence type="ECO:0000256" key="4">
    <source>
        <dbReference type="ARBA" id="ARBA00023125"/>
    </source>
</evidence>
<gene>
    <name evidence="9" type="ORF">DSTB1V02_LOCUS12383</name>
</gene>
<proteinExistence type="predicted"/>
<evidence type="ECO:0000256" key="1">
    <source>
        <dbReference type="ARBA" id="ARBA00004123"/>
    </source>
</evidence>
<feature type="compositionally biased region" description="Polar residues" evidence="7">
    <location>
        <begin position="646"/>
        <end position="655"/>
    </location>
</feature>
<feature type="compositionally biased region" description="Polar residues" evidence="7">
    <location>
        <begin position="759"/>
        <end position="770"/>
    </location>
</feature>
<dbReference type="FunFam" id="3.30.450.20:FF:000025">
    <property type="entry name" value="Neuronal PAS domain protein 3 isoform 1"/>
    <property type="match status" value="1"/>
</dbReference>
<evidence type="ECO:0000256" key="3">
    <source>
        <dbReference type="ARBA" id="ARBA00023015"/>
    </source>
</evidence>
<comment type="subcellular location">
    <subcellularLocation>
        <location evidence="1">Nucleus</location>
    </subcellularLocation>
</comment>
<feature type="region of interest" description="Disordered" evidence="7">
    <location>
        <begin position="499"/>
        <end position="663"/>
    </location>
</feature>
<organism evidence="9">
    <name type="scientific">Darwinula stevensoni</name>
    <dbReference type="NCBI Taxonomy" id="69355"/>
    <lineage>
        <taxon>Eukaryota</taxon>
        <taxon>Metazoa</taxon>
        <taxon>Ecdysozoa</taxon>
        <taxon>Arthropoda</taxon>
        <taxon>Crustacea</taxon>
        <taxon>Oligostraca</taxon>
        <taxon>Ostracoda</taxon>
        <taxon>Podocopa</taxon>
        <taxon>Podocopida</taxon>
        <taxon>Darwinulocopina</taxon>
        <taxon>Darwinuloidea</taxon>
        <taxon>Darwinulidae</taxon>
        <taxon>Darwinula</taxon>
    </lineage>
</organism>
<evidence type="ECO:0000259" key="8">
    <source>
        <dbReference type="PROSITE" id="PS50112"/>
    </source>
</evidence>
<dbReference type="PANTHER" id="PTHR23043">
    <property type="entry name" value="HYPOXIA-INDUCIBLE FACTOR 1 ALPHA"/>
    <property type="match status" value="1"/>
</dbReference>
<evidence type="ECO:0000313" key="9">
    <source>
        <dbReference type="EMBL" id="CAD7252625.1"/>
    </source>
</evidence>
<keyword evidence="4" id="KW-0238">DNA-binding</keyword>
<feature type="region of interest" description="Disordered" evidence="7">
    <location>
        <begin position="236"/>
        <end position="300"/>
    </location>
</feature>
<dbReference type="GO" id="GO:0010557">
    <property type="term" value="P:positive regulation of macromolecule biosynthetic process"/>
    <property type="evidence" value="ECO:0007669"/>
    <property type="project" value="UniProtKB-ARBA"/>
</dbReference>
<sequence length="857" mass="91218">MHLASLRRWVRCIRHPCGGVSAPFVIAPANGGARRDPTGSDGAFWSLARWGVFSDPGSRRLWQQLPVRDRFPSCRRSLFVASKESPTKVVLNPEQKFHRVSMMTQNAVTEGASMASVFICGHPVDLPSPVMKSGPRRQGNIEPSLMSSSSGAPVRPRSSTALAMELFEQHQGTHILQSLDGFAFALASDGRFLYISETVSIYLGLSQVEMTGSSVFDYIHAADQAELAEHLGISLGGSGGGSGGSGGGSGGGGSGGESGGNPPPTLASPSGGSGSDDATSVTSAASSPAPQPEGGGMSVGSGKGLERIICIRMKSTLTKRGCHFKSSGYRVVLMICRLRPQYSFASSGSRKSPPPVLGLVGVAIALPPPSMHEVRLETDMFVTKVSNDFKIIHCEPRVTELLEYAPEELVGYNLYSICHAEDMNQLRRFHLNLMHKGQVMSPTYRVLNRRGGYSWVQTCATVINNSKGTDDQCITCINYVIGRGREYESLVMDVGQLPGPRPIILPKEPPPRPESDTKVDRGPDSAGSSNTRGLIAERSAISPLSPCDEDRPRNPVQAHCVSEDLRTRMDAENRKRSRQSEDGSGREESQEAKKLRGMTCDDPHCSPASTPTSSETEPHTRGSSWQDSEPGGPVDFSASDKDPARSPNSSGSSAIQWVGAPPNPATTLPATSLLRQLYASRESVIRSNIHVSRSGGLYLQDIPGTLPTPPGSADNGSDHQHQQHQLALAAAAAAAAASVPFTSPYVSVASYEHMHASHHNPSMTPPSSVSPRDKNPGECLDPGGYPVGAGPDQVLPIKPQAFVPGAGVDPGQFSPDAPQIYSHGTPGFHVFHSLSNKSVLNYPESMKNGGSWYNPPS</sequence>
<dbReference type="Pfam" id="PF00989">
    <property type="entry name" value="PAS"/>
    <property type="match status" value="1"/>
</dbReference>
<dbReference type="GO" id="GO:0005634">
    <property type="term" value="C:nucleus"/>
    <property type="evidence" value="ECO:0007669"/>
    <property type="project" value="UniProtKB-SubCell"/>
</dbReference>
<dbReference type="Proteomes" id="UP000677054">
    <property type="component" value="Unassembled WGS sequence"/>
</dbReference>
<feature type="compositionally biased region" description="Low complexity" evidence="7">
    <location>
        <begin position="606"/>
        <end position="615"/>
    </location>
</feature>
<dbReference type="SUPFAM" id="SSF55785">
    <property type="entry name" value="PYP-like sensor domain (PAS domain)"/>
    <property type="match status" value="2"/>
</dbReference>
<feature type="compositionally biased region" description="Basic and acidic residues" evidence="7">
    <location>
        <begin position="509"/>
        <end position="523"/>
    </location>
</feature>
<feature type="compositionally biased region" description="Basic and acidic residues" evidence="7">
    <location>
        <begin position="561"/>
        <end position="604"/>
    </location>
</feature>
<feature type="compositionally biased region" description="Low complexity" evidence="7">
    <location>
        <begin position="267"/>
        <end position="288"/>
    </location>
</feature>
<dbReference type="PANTHER" id="PTHR23043:SF26">
    <property type="entry name" value="PROTEIN TRACHEALESS"/>
    <property type="match status" value="1"/>
</dbReference>
<dbReference type="InterPro" id="IPR013767">
    <property type="entry name" value="PAS_fold"/>
</dbReference>
<feature type="region of interest" description="Disordered" evidence="7">
    <location>
        <begin position="133"/>
        <end position="154"/>
    </location>
</feature>
<feature type="compositionally biased region" description="Polar residues" evidence="7">
    <location>
        <begin position="145"/>
        <end position="154"/>
    </location>
</feature>
<dbReference type="InterPro" id="IPR000014">
    <property type="entry name" value="PAS"/>
</dbReference>
<evidence type="ECO:0000256" key="2">
    <source>
        <dbReference type="ARBA" id="ARBA00022737"/>
    </source>
</evidence>
<reference evidence="9" key="1">
    <citation type="submission" date="2020-11" db="EMBL/GenBank/DDBJ databases">
        <authorList>
            <person name="Tran Van P."/>
        </authorList>
    </citation>
    <scope>NUCLEOTIDE SEQUENCE</scope>
</reference>
<dbReference type="EMBL" id="LR904160">
    <property type="protein sequence ID" value="CAD7252625.1"/>
    <property type="molecule type" value="Genomic_DNA"/>
</dbReference>
<keyword evidence="10" id="KW-1185">Reference proteome</keyword>
<dbReference type="Gene3D" id="3.30.450.20">
    <property type="entry name" value="PAS domain"/>
    <property type="match status" value="2"/>
</dbReference>
<feature type="domain" description="PAS" evidence="8">
    <location>
        <begin position="380"/>
        <end position="437"/>
    </location>
</feature>
<dbReference type="AlphaFoldDB" id="A0A7R9FRX3"/>
<dbReference type="FunFam" id="3.30.450.20:FF:000021">
    <property type="entry name" value="Neuronal PAS domain-containing protein 3"/>
    <property type="match status" value="1"/>
</dbReference>
<feature type="domain" description="PAS" evidence="8">
    <location>
        <begin position="168"/>
        <end position="238"/>
    </location>
</feature>
<dbReference type="OrthoDB" id="6021714at2759"/>
<dbReference type="NCBIfam" id="TIGR00229">
    <property type="entry name" value="sensory_box"/>
    <property type="match status" value="1"/>
</dbReference>
<dbReference type="Pfam" id="PF14598">
    <property type="entry name" value="PAS_11"/>
    <property type="match status" value="1"/>
</dbReference>